<proteinExistence type="predicted"/>
<sequence length="102" mass="11751">MYTAETDISLFYEMFYRSLQNGRIDEHWRKPMEVRMARHGGASASPERRHLSWSSWRNVHLSSVRLLFLEEVAMMRVLVSFDFGFTGGTMVAAAVDVGYNGE</sequence>
<name>A0A7S2EYU4_TRICV</name>
<reference evidence="1" key="1">
    <citation type="submission" date="2021-01" db="EMBL/GenBank/DDBJ databases">
        <authorList>
            <person name="Corre E."/>
            <person name="Pelletier E."/>
            <person name="Niang G."/>
            <person name="Scheremetjew M."/>
            <person name="Finn R."/>
            <person name="Kale V."/>
            <person name="Holt S."/>
            <person name="Cochrane G."/>
            <person name="Meng A."/>
            <person name="Brown T."/>
            <person name="Cohen L."/>
        </authorList>
    </citation>
    <scope>NUCLEOTIDE SEQUENCE</scope>
    <source>
        <strain evidence="1">Grunow 1884</strain>
    </source>
</reference>
<organism evidence="1">
    <name type="scientific">Trieres chinensis</name>
    <name type="common">Marine centric diatom</name>
    <name type="synonym">Odontella sinensis</name>
    <dbReference type="NCBI Taxonomy" id="1514140"/>
    <lineage>
        <taxon>Eukaryota</taxon>
        <taxon>Sar</taxon>
        <taxon>Stramenopiles</taxon>
        <taxon>Ochrophyta</taxon>
        <taxon>Bacillariophyta</taxon>
        <taxon>Mediophyceae</taxon>
        <taxon>Biddulphiophycidae</taxon>
        <taxon>Eupodiscales</taxon>
        <taxon>Parodontellaceae</taxon>
        <taxon>Trieres</taxon>
    </lineage>
</organism>
<protein>
    <submittedName>
        <fullName evidence="1">Uncharacterized protein</fullName>
    </submittedName>
</protein>
<evidence type="ECO:0000313" key="1">
    <source>
        <dbReference type="EMBL" id="CAD9362402.1"/>
    </source>
</evidence>
<accession>A0A7S2EYU4</accession>
<dbReference type="EMBL" id="HBGO01039198">
    <property type="protein sequence ID" value="CAD9362402.1"/>
    <property type="molecule type" value="Transcribed_RNA"/>
</dbReference>
<dbReference type="AlphaFoldDB" id="A0A7S2EYU4"/>
<gene>
    <name evidence="1" type="ORF">OSIN01602_LOCUS22724</name>
</gene>